<dbReference type="PANTHER" id="PTHR39185:SF1">
    <property type="entry name" value="SWARMING MOTILITY PROTEIN SWRD"/>
    <property type="match status" value="1"/>
</dbReference>
<proteinExistence type="predicted"/>
<dbReference type="EMBL" id="BFFP01000021">
    <property type="protein sequence ID" value="GBG94925.1"/>
    <property type="molecule type" value="Genomic_DNA"/>
</dbReference>
<dbReference type="RefSeq" id="WP_124976785.1">
    <property type="nucleotide sequence ID" value="NZ_BFFP01000021.1"/>
</dbReference>
<dbReference type="OrthoDB" id="9799862at2"/>
<dbReference type="Proteomes" id="UP000286848">
    <property type="component" value="Unassembled WGS sequence"/>
</dbReference>
<dbReference type="Pfam" id="PF06289">
    <property type="entry name" value="FlbD"/>
    <property type="match status" value="1"/>
</dbReference>
<evidence type="ECO:0008006" key="3">
    <source>
        <dbReference type="Google" id="ProtNLM"/>
    </source>
</evidence>
<sequence length="74" mass="8458">MIGLTSLKGKQFYLNPDLIYRIDETPDTVITLTDSKTLVVLETATAVIALIIAYRQKIFSGRELLERDNERNEE</sequence>
<comment type="caution">
    <text evidence="1">The sequence shown here is derived from an EMBL/GenBank/DDBJ whole genome shotgun (WGS) entry which is preliminary data.</text>
</comment>
<keyword evidence="2" id="KW-1185">Reference proteome</keyword>
<accession>A0A401ITU1</accession>
<protein>
    <recommendedName>
        <fullName evidence="3">Flagellar protein FlbD</fullName>
    </recommendedName>
</protein>
<evidence type="ECO:0000313" key="2">
    <source>
        <dbReference type="Proteomes" id="UP000286848"/>
    </source>
</evidence>
<organism evidence="1 2">
    <name type="scientific">Ligilactobacillus salitolerans</name>
    <dbReference type="NCBI Taxonomy" id="1808352"/>
    <lineage>
        <taxon>Bacteria</taxon>
        <taxon>Bacillati</taxon>
        <taxon>Bacillota</taxon>
        <taxon>Bacilli</taxon>
        <taxon>Lactobacillales</taxon>
        <taxon>Lactobacillaceae</taxon>
        <taxon>Ligilactobacillus</taxon>
    </lineage>
</organism>
<dbReference type="PANTHER" id="PTHR39185">
    <property type="entry name" value="SWARMING MOTILITY PROTEIN SWRD"/>
    <property type="match status" value="1"/>
</dbReference>
<reference evidence="1 2" key="1">
    <citation type="journal article" date="2019" name="Int. J. Syst. Evol. Microbiol.">
        <title>Lactobacillus salitolerans sp. nov., a novel lactic acid bacterium isolated from spent mushroom substrates.</title>
        <authorList>
            <person name="Tohno M."/>
            <person name="Tanizawa Y."/>
            <person name="Kojima Y."/>
            <person name="Sakamoto M."/>
            <person name="Nakamura Y."/>
            <person name="Ohkuma M."/>
            <person name="Kobayashi H."/>
        </authorList>
    </citation>
    <scope>NUCLEOTIDE SEQUENCE [LARGE SCALE GENOMIC DNA]</scope>
    <source>
        <strain evidence="1 2">YK43</strain>
    </source>
</reference>
<dbReference type="InterPro" id="IPR009384">
    <property type="entry name" value="SwrD-like"/>
</dbReference>
<evidence type="ECO:0000313" key="1">
    <source>
        <dbReference type="EMBL" id="GBG94925.1"/>
    </source>
</evidence>
<name>A0A401ITU1_9LACO</name>
<dbReference type="AlphaFoldDB" id="A0A401ITU1"/>
<gene>
    <name evidence="1" type="ORF">LFYK43_13840</name>
</gene>